<dbReference type="Pfam" id="PF12727">
    <property type="entry name" value="PBP_like"/>
    <property type="match status" value="1"/>
</dbReference>
<proteinExistence type="predicted"/>
<dbReference type="EMBL" id="LPUF01000001">
    <property type="protein sequence ID" value="OQK17841.1"/>
    <property type="molecule type" value="Genomic_DNA"/>
</dbReference>
<evidence type="ECO:0000313" key="4">
    <source>
        <dbReference type="Proteomes" id="UP000191980"/>
    </source>
</evidence>
<protein>
    <submittedName>
        <fullName evidence="3">Molybdenum ABC transporter substrate-binding protein</fullName>
    </submittedName>
</protein>
<feature type="domain" description="Helix-turn-helix" evidence="2">
    <location>
        <begin position="1"/>
        <end position="50"/>
    </location>
</feature>
<dbReference type="GO" id="GO:0003677">
    <property type="term" value="F:DNA binding"/>
    <property type="evidence" value="ECO:0007669"/>
    <property type="project" value="InterPro"/>
</dbReference>
<dbReference type="PANTHER" id="PTHR38431:SF1">
    <property type="entry name" value="BLL2305 PROTEIN"/>
    <property type="match status" value="1"/>
</dbReference>
<dbReference type="STRING" id="1420851.AU255_08260"/>
<dbReference type="SUPFAM" id="SSF53850">
    <property type="entry name" value="Periplasmic binding protein-like II"/>
    <property type="match status" value="1"/>
</dbReference>
<dbReference type="InterPro" id="IPR024370">
    <property type="entry name" value="PBP_domain"/>
</dbReference>
<organism evidence="3 4">
    <name type="scientific">Methyloprofundus sedimenti</name>
    <dbReference type="NCBI Taxonomy" id="1420851"/>
    <lineage>
        <taxon>Bacteria</taxon>
        <taxon>Pseudomonadati</taxon>
        <taxon>Pseudomonadota</taxon>
        <taxon>Gammaproteobacteria</taxon>
        <taxon>Methylococcales</taxon>
        <taxon>Methylococcaceae</taxon>
        <taxon>Methyloprofundus</taxon>
    </lineage>
</organism>
<keyword evidence="4" id="KW-1185">Reference proteome</keyword>
<dbReference type="OrthoDB" id="9805928at2"/>
<evidence type="ECO:0000259" key="1">
    <source>
        <dbReference type="Pfam" id="PF12727"/>
    </source>
</evidence>
<evidence type="ECO:0000259" key="2">
    <source>
        <dbReference type="Pfam" id="PF12728"/>
    </source>
</evidence>
<dbReference type="InterPro" id="IPR010093">
    <property type="entry name" value="SinI_DNA-bd"/>
</dbReference>
<accession>A0A1V8M8E8</accession>
<feature type="domain" description="PBP" evidence="1">
    <location>
        <begin position="87"/>
        <end position="265"/>
    </location>
</feature>
<dbReference type="InterPro" id="IPR041657">
    <property type="entry name" value="HTH_17"/>
</dbReference>
<sequence length="296" mass="33636">MTVQEVADYLRIKERKVYDLLAQKLIPCTRVTGKWLFPRFQIDRWLEKNSEIQHQTLAHQASSPPLLLVGSHDLLLEWALRECHFPFAIQTTGSSEGLADFINEQAMLCGLHLLDPESEQYNIPIIQQKLDNQPVVLIAWARRQQGLLVAAGNPLGIQKISDLRDKKVKLIDRQAGAGSYILLETLLQRDGISKETLTFLTQPAYSHTDIGDAIAHGKADAGIAIEAVARQFQLDFIPLVYEQFDLLIHHRHYFDTPFQSLLNFTKDKRFQEKAQELAGYDISSLGAVRYNCQSSR</sequence>
<reference evidence="3 4" key="1">
    <citation type="submission" date="2015-12" db="EMBL/GenBank/DDBJ databases">
        <authorList>
            <person name="Shamseldin A."/>
            <person name="Moawad H."/>
            <person name="Abd El-Rahim W.M."/>
            <person name="Sadowsky M.J."/>
        </authorList>
    </citation>
    <scope>NUCLEOTIDE SEQUENCE [LARGE SCALE GENOMIC DNA]</scope>
    <source>
        <strain evidence="3 4">WF1</strain>
    </source>
</reference>
<dbReference type="Pfam" id="PF12728">
    <property type="entry name" value="HTH_17"/>
    <property type="match status" value="1"/>
</dbReference>
<gene>
    <name evidence="3" type="ORF">AU255_08260</name>
</gene>
<name>A0A1V8M8E8_9GAMM</name>
<evidence type="ECO:0000313" key="3">
    <source>
        <dbReference type="EMBL" id="OQK17841.1"/>
    </source>
</evidence>
<dbReference type="NCBIfam" id="TIGR01764">
    <property type="entry name" value="excise"/>
    <property type="match status" value="1"/>
</dbReference>
<dbReference type="Proteomes" id="UP000191980">
    <property type="component" value="Unassembled WGS sequence"/>
</dbReference>
<comment type="caution">
    <text evidence="3">The sequence shown here is derived from an EMBL/GenBank/DDBJ whole genome shotgun (WGS) entry which is preliminary data.</text>
</comment>
<dbReference type="Gene3D" id="3.40.190.10">
    <property type="entry name" value="Periplasmic binding protein-like II"/>
    <property type="match status" value="1"/>
</dbReference>
<dbReference type="PANTHER" id="PTHR38431">
    <property type="entry name" value="BLL2305 PROTEIN"/>
    <property type="match status" value="1"/>
</dbReference>
<dbReference type="AlphaFoldDB" id="A0A1V8M8E8"/>